<sequence length="162" mass="17994">MSASLPDVAPGFVEIAHRIVWATAATVDPQGRPWTRVLHPIWEWDGERLTGWVATGPTPTKRAHLAAHPYVSVTYWDPSHDTASAHCHAALHTDDATRTAVWERFAAGPEPVGYDPTIIQAWKGGPLTPEFAALRLDPWRVRVQPAAVLLESKVDLVREWRS</sequence>
<dbReference type="SUPFAM" id="SSF50475">
    <property type="entry name" value="FMN-binding split barrel"/>
    <property type="match status" value="1"/>
</dbReference>
<organism evidence="2 3">
    <name type="scientific">Pseudonocardia adelaidensis</name>
    <dbReference type="NCBI Taxonomy" id="648754"/>
    <lineage>
        <taxon>Bacteria</taxon>
        <taxon>Bacillati</taxon>
        <taxon>Actinomycetota</taxon>
        <taxon>Actinomycetes</taxon>
        <taxon>Pseudonocardiales</taxon>
        <taxon>Pseudonocardiaceae</taxon>
        <taxon>Pseudonocardia</taxon>
    </lineage>
</organism>
<proteinExistence type="predicted"/>
<evidence type="ECO:0000313" key="3">
    <source>
        <dbReference type="Proteomes" id="UP001500804"/>
    </source>
</evidence>
<dbReference type="EMBL" id="BAABJO010000006">
    <property type="protein sequence ID" value="GAA5117192.1"/>
    <property type="molecule type" value="Genomic_DNA"/>
</dbReference>
<evidence type="ECO:0000259" key="1">
    <source>
        <dbReference type="Pfam" id="PF01243"/>
    </source>
</evidence>
<protein>
    <submittedName>
        <fullName evidence="2">Pyridoxamine 5'-phosphate oxidase family protein</fullName>
    </submittedName>
</protein>
<keyword evidence="3" id="KW-1185">Reference proteome</keyword>
<accession>A0ABP9NID2</accession>
<dbReference type="InterPro" id="IPR011576">
    <property type="entry name" value="Pyridox_Oxase_N"/>
</dbReference>
<dbReference type="Gene3D" id="2.30.110.10">
    <property type="entry name" value="Electron Transport, Fmn-binding Protein, Chain A"/>
    <property type="match status" value="1"/>
</dbReference>
<dbReference type="InterPro" id="IPR012349">
    <property type="entry name" value="Split_barrel_FMN-bd"/>
</dbReference>
<gene>
    <name evidence="2" type="ORF">GCM10023320_19180</name>
</gene>
<feature type="domain" description="Pyridoxamine 5'-phosphate oxidase N-terminal" evidence="1">
    <location>
        <begin position="22"/>
        <end position="142"/>
    </location>
</feature>
<dbReference type="Pfam" id="PF01243">
    <property type="entry name" value="PNPOx_N"/>
    <property type="match status" value="1"/>
</dbReference>
<dbReference type="RefSeq" id="WP_345604526.1">
    <property type="nucleotide sequence ID" value="NZ_BAABJO010000006.1"/>
</dbReference>
<reference evidence="3" key="1">
    <citation type="journal article" date="2019" name="Int. J. Syst. Evol. Microbiol.">
        <title>The Global Catalogue of Microorganisms (GCM) 10K type strain sequencing project: providing services to taxonomists for standard genome sequencing and annotation.</title>
        <authorList>
            <consortium name="The Broad Institute Genomics Platform"/>
            <consortium name="The Broad Institute Genome Sequencing Center for Infectious Disease"/>
            <person name="Wu L."/>
            <person name="Ma J."/>
        </authorList>
    </citation>
    <scope>NUCLEOTIDE SEQUENCE [LARGE SCALE GENOMIC DNA]</scope>
    <source>
        <strain evidence="3">JCM 18302</strain>
    </source>
</reference>
<name>A0ABP9NID2_9PSEU</name>
<dbReference type="Proteomes" id="UP001500804">
    <property type="component" value="Unassembled WGS sequence"/>
</dbReference>
<comment type="caution">
    <text evidence="2">The sequence shown here is derived from an EMBL/GenBank/DDBJ whole genome shotgun (WGS) entry which is preliminary data.</text>
</comment>
<evidence type="ECO:0000313" key="2">
    <source>
        <dbReference type="EMBL" id="GAA5117192.1"/>
    </source>
</evidence>